<evidence type="ECO:0000259" key="1">
    <source>
        <dbReference type="Pfam" id="PF12867"/>
    </source>
</evidence>
<dbReference type="EMBL" id="JQCR01000002">
    <property type="protein sequence ID" value="KGE20235.1"/>
    <property type="molecule type" value="Genomic_DNA"/>
</dbReference>
<proteinExistence type="predicted"/>
<protein>
    <submittedName>
        <fullName evidence="2">Metal-dependent hydrolase</fullName>
    </submittedName>
</protein>
<name>A0A098MCG0_9BACL</name>
<comment type="caution">
    <text evidence="2">The sequence shown here is derived from an EMBL/GenBank/DDBJ whole genome shotgun (WGS) entry which is preliminary data.</text>
</comment>
<dbReference type="AlphaFoldDB" id="A0A098MCG0"/>
<reference evidence="2 3" key="1">
    <citation type="submission" date="2014-08" db="EMBL/GenBank/DDBJ databases">
        <authorList>
            <person name="den Bakker H.C."/>
        </authorList>
    </citation>
    <scope>NUCLEOTIDE SEQUENCE [LARGE SCALE GENOMIC DNA]</scope>
    <source>
        <strain evidence="2 3">DSM 18334</strain>
    </source>
</reference>
<reference evidence="2 3" key="2">
    <citation type="submission" date="2014-10" db="EMBL/GenBank/DDBJ databases">
        <title>Comparative genomics of the Paenibacillus odorifer group.</title>
        <authorList>
            <person name="Tsai Y.-C."/>
            <person name="Martin N."/>
            <person name="Korlach J."/>
            <person name="Wiedmann M."/>
        </authorList>
    </citation>
    <scope>NUCLEOTIDE SEQUENCE [LARGE SCALE GENOMIC DNA]</scope>
    <source>
        <strain evidence="2 3">DSM 18334</strain>
    </source>
</reference>
<organism evidence="2 3">
    <name type="scientific">Paenibacillus wynnii</name>
    <dbReference type="NCBI Taxonomy" id="268407"/>
    <lineage>
        <taxon>Bacteria</taxon>
        <taxon>Bacillati</taxon>
        <taxon>Bacillota</taxon>
        <taxon>Bacilli</taxon>
        <taxon>Bacillales</taxon>
        <taxon>Paenibacillaceae</taxon>
        <taxon>Paenibacillus</taxon>
    </lineage>
</organism>
<dbReference type="Proteomes" id="UP000029734">
    <property type="component" value="Unassembled WGS sequence"/>
</dbReference>
<dbReference type="InterPro" id="IPR024775">
    <property type="entry name" value="DinB-like"/>
</dbReference>
<dbReference type="OrthoDB" id="9793216at2"/>
<feature type="domain" description="DinB-like" evidence="1">
    <location>
        <begin position="12"/>
        <end position="144"/>
    </location>
</feature>
<dbReference type="GO" id="GO:0016787">
    <property type="term" value="F:hydrolase activity"/>
    <property type="evidence" value="ECO:0007669"/>
    <property type="project" value="UniProtKB-KW"/>
</dbReference>
<dbReference type="STRING" id="268407.PWYN_13505"/>
<sequence>MNTVSGLDSLLQQVPKLYHSFSHTEWVELHPEGKWSRLQILGHLCDSAINNLSRFIRIQHESQPLDLTSYNQNQWVDAQNYSSADPDEILNLWVSLNQSVIRVISTLAPLQLSLVYLLPQGGTVTLEWLIEDYLEHMKQHLGQIFPDFDFL</sequence>
<dbReference type="SUPFAM" id="SSF109854">
    <property type="entry name" value="DinB/YfiT-like putative metalloenzymes"/>
    <property type="match status" value="1"/>
</dbReference>
<dbReference type="eggNOG" id="COG0456">
    <property type="taxonomic scope" value="Bacteria"/>
</dbReference>
<dbReference type="InterPro" id="IPR034660">
    <property type="entry name" value="DinB/YfiT-like"/>
</dbReference>
<dbReference type="Pfam" id="PF12867">
    <property type="entry name" value="DinB_2"/>
    <property type="match status" value="1"/>
</dbReference>
<dbReference type="RefSeq" id="WP_036652299.1">
    <property type="nucleotide sequence ID" value="NZ_JQCR01000002.1"/>
</dbReference>
<dbReference type="Gene3D" id="1.20.120.450">
    <property type="entry name" value="dinb family like domain"/>
    <property type="match status" value="1"/>
</dbReference>
<keyword evidence="3" id="KW-1185">Reference proteome</keyword>
<keyword evidence="2" id="KW-0378">Hydrolase</keyword>
<accession>A0A098MCG0</accession>
<evidence type="ECO:0000313" key="2">
    <source>
        <dbReference type="EMBL" id="KGE20235.1"/>
    </source>
</evidence>
<evidence type="ECO:0000313" key="3">
    <source>
        <dbReference type="Proteomes" id="UP000029734"/>
    </source>
</evidence>
<gene>
    <name evidence="2" type="ORF">PWYN_13505</name>
</gene>